<gene>
    <name evidence="8" type="ORF">M670_04090</name>
</gene>
<accession>A0A072NIH7</accession>
<comment type="caution">
    <text evidence="8">The sequence shown here is derived from an EMBL/GenBank/DDBJ whole genome shotgun (WGS) entry which is preliminary data.</text>
</comment>
<feature type="domain" description="EAL" evidence="5">
    <location>
        <begin position="576"/>
        <end position="829"/>
    </location>
</feature>
<keyword evidence="3 4" id="KW-0472">Membrane</keyword>
<dbReference type="AlphaFoldDB" id="A0A072NIH7"/>
<dbReference type="RefSeq" id="WP_035197803.1">
    <property type="nucleotide sequence ID" value="NZ_JJRY01000023.1"/>
</dbReference>
<keyword evidence="4" id="KW-1133">Transmembrane helix</keyword>
<protein>
    <submittedName>
        <fullName evidence="8">Diguanylate cyclase (GGDEF) domain-containing protein</fullName>
    </submittedName>
</protein>
<dbReference type="Pfam" id="PF00990">
    <property type="entry name" value="GGDEF"/>
    <property type="match status" value="1"/>
</dbReference>
<dbReference type="SUPFAM" id="SSF55781">
    <property type="entry name" value="GAF domain-like"/>
    <property type="match status" value="1"/>
</dbReference>
<dbReference type="SMART" id="SM00052">
    <property type="entry name" value="EAL"/>
    <property type="match status" value="1"/>
</dbReference>
<dbReference type="EMBL" id="JJRY01000023">
    <property type="protein sequence ID" value="KEF36673.1"/>
    <property type="molecule type" value="Genomic_DNA"/>
</dbReference>
<dbReference type="InterPro" id="IPR052155">
    <property type="entry name" value="Biofilm_reg_signaling"/>
</dbReference>
<evidence type="ECO:0000259" key="7">
    <source>
        <dbReference type="PROSITE" id="PS50887"/>
    </source>
</evidence>
<dbReference type="PATRIC" id="fig|1348973.3.peg.3976"/>
<dbReference type="PROSITE" id="PS50887">
    <property type="entry name" value="GGDEF"/>
    <property type="match status" value="1"/>
</dbReference>
<proteinExistence type="predicted"/>
<dbReference type="SMART" id="SM00304">
    <property type="entry name" value="HAMP"/>
    <property type="match status" value="1"/>
</dbReference>
<dbReference type="FunFam" id="3.30.70.270:FF:000001">
    <property type="entry name" value="Diguanylate cyclase domain protein"/>
    <property type="match status" value="1"/>
</dbReference>
<dbReference type="FunFam" id="3.20.20.450:FF:000001">
    <property type="entry name" value="Cyclic di-GMP phosphodiesterase yahA"/>
    <property type="match status" value="1"/>
</dbReference>
<dbReference type="PANTHER" id="PTHR44757">
    <property type="entry name" value="DIGUANYLATE CYCLASE DGCP"/>
    <property type="match status" value="1"/>
</dbReference>
<dbReference type="SUPFAM" id="SSF55073">
    <property type="entry name" value="Nucleotide cyclase"/>
    <property type="match status" value="1"/>
</dbReference>
<dbReference type="InterPro" id="IPR043128">
    <property type="entry name" value="Rev_trsase/Diguanyl_cyclase"/>
</dbReference>
<evidence type="ECO:0000256" key="3">
    <source>
        <dbReference type="ARBA" id="ARBA00023136"/>
    </source>
</evidence>
<dbReference type="InterPro" id="IPR000160">
    <property type="entry name" value="GGDEF_dom"/>
</dbReference>
<dbReference type="SUPFAM" id="SSF141868">
    <property type="entry name" value="EAL domain-like"/>
    <property type="match status" value="1"/>
</dbReference>
<dbReference type="InterPro" id="IPR029787">
    <property type="entry name" value="Nucleotide_cyclase"/>
</dbReference>
<dbReference type="GO" id="GO:0007165">
    <property type="term" value="P:signal transduction"/>
    <property type="evidence" value="ECO:0007669"/>
    <property type="project" value="InterPro"/>
</dbReference>
<keyword evidence="4" id="KW-0812">Transmembrane</keyword>
<dbReference type="SMART" id="SM00065">
    <property type="entry name" value="GAF"/>
    <property type="match status" value="1"/>
</dbReference>
<dbReference type="CDD" id="cd01948">
    <property type="entry name" value="EAL"/>
    <property type="match status" value="1"/>
</dbReference>
<dbReference type="InterPro" id="IPR003660">
    <property type="entry name" value="HAMP_dom"/>
</dbReference>
<feature type="transmembrane region" description="Helical" evidence="4">
    <location>
        <begin position="141"/>
        <end position="163"/>
    </location>
</feature>
<comment type="subcellular location">
    <subcellularLocation>
        <location evidence="1">Cell membrane</location>
    </subcellularLocation>
</comment>
<dbReference type="PROSITE" id="PS50883">
    <property type="entry name" value="EAL"/>
    <property type="match status" value="1"/>
</dbReference>
<dbReference type="PROSITE" id="PS50885">
    <property type="entry name" value="HAMP"/>
    <property type="match status" value="1"/>
</dbReference>
<evidence type="ECO:0000256" key="1">
    <source>
        <dbReference type="ARBA" id="ARBA00004236"/>
    </source>
</evidence>
<dbReference type="PANTHER" id="PTHR44757:SF2">
    <property type="entry name" value="BIOFILM ARCHITECTURE MAINTENANCE PROTEIN MBAA"/>
    <property type="match status" value="1"/>
</dbReference>
<organism evidence="8 9">
    <name type="scientific">Schinkia azotoformans MEV2011</name>
    <dbReference type="NCBI Taxonomy" id="1348973"/>
    <lineage>
        <taxon>Bacteria</taxon>
        <taxon>Bacillati</taxon>
        <taxon>Bacillota</taxon>
        <taxon>Bacilli</taxon>
        <taxon>Bacillales</taxon>
        <taxon>Bacillaceae</taxon>
        <taxon>Calidifontibacillus/Schinkia group</taxon>
        <taxon>Schinkia</taxon>
    </lineage>
</organism>
<dbReference type="Gene3D" id="3.30.70.270">
    <property type="match status" value="1"/>
</dbReference>
<dbReference type="InterPro" id="IPR029016">
    <property type="entry name" value="GAF-like_dom_sf"/>
</dbReference>
<evidence type="ECO:0000259" key="5">
    <source>
        <dbReference type="PROSITE" id="PS50883"/>
    </source>
</evidence>
<sequence>MLAKRNSITFRIWLTMNALLLICIVSLGSMYLYHEADNLEDGLRSEGRTAATTLRSAISLSMLNEDYSSISPLAYSLLDQPNIQYVIVRDQAGTVVNQKGETFTNKELFIETVPLVYFNSDLGEIEIALKKDNLLSKQRDLYTYTILIMLIVSACSMFISIILSRKLTLPLKELMAATKAMSEGKRHIQVKEVGTNEVHSLSVVFNQMATTIEQNEDNLKKEVLRATTRLSEKVKQLKTLGNISQAVLKQNLSHYDVVSIILKEIKAFINPDRLSISLFEDNKDIVYIYYITHNNSITIGEIPYTDTPFEIVAKTHKPFVRNDLSMNKILPCEQVPLRQGIKSTISLPLIINERVIGTLNIGSLQKNFFNENGKEDTLTVFANQIAIAIDRVSAYESLKISAYHDYLTDLPNYRYFKASLNRALTSIKNQSNSYMLGVMFLDLDRFKIINDSLGHEFGDLLLKHVAHLIDSCVEPDHTVGRIGGDEFIILLPKIKDGNEAIQLAETITNVINHPITISGYEVHITCSIGIAIYPTDGEDADTLIKHADIAMYRVKELGRNNYSIYSPLEKDSTYEQLIFENDLRKALERNEFTVYYQPKVNIQTGKISGIEALVRWIHPEKGIIPPGKFISIAEETGLIIQIGEFVLRTACRQVVEWQKNGMHPIVVSVNLSTKQFLQTNLVKMVEEILYETGLAPSQLELEITESMTVDFNQAITTLNHLKQLGIQISVDDFGTGYSSLNYLRMLPIDRLKIDRSFISDITTNAENAAIVSTILTMAYNLKLDVIAEGVEEENQVDFLQKINCDEVQGYYFGHPLPADELEQKFPEIYDKAKLWTKVID</sequence>
<dbReference type="InterPro" id="IPR003018">
    <property type="entry name" value="GAF"/>
</dbReference>
<dbReference type="Gene3D" id="3.30.450.40">
    <property type="match status" value="1"/>
</dbReference>
<feature type="transmembrane region" description="Helical" evidence="4">
    <location>
        <begin position="12"/>
        <end position="33"/>
    </location>
</feature>
<evidence type="ECO:0000256" key="2">
    <source>
        <dbReference type="ARBA" id="ARBA00022475"/>
    </source>
</evidence>
<dbReference type="CDD" id="cd06225">
    <property type="entry name" value="HAMP"/>
    <property type="match status" value="1"/>
</dbReference>
<dbReference type="Gene3D" id="3.20.20.450">
    <property type="entry name" value="EAL domain"/>
    <property type="match status" value="1"/>
</dbReference>
<dbReference type="GO" id="GO:0005886">
    <property type="term" value="C:plasma membrane"/>
    <property type="evidence" value="ECO:0007669"/>
    <property type="project" value="UniProtKB-SubCell"/>
</dbReference>
<evidence type="ECO:0000256" key="4">
    <source>
        <dbReference type="SAM" id="Phobius"/>
    </source>
</evidence>
<dbReference type="Proteomes" id="UP000027936">
    <property type="component" value="Unassembled WGS sequence"/>
</dbReference>
<dbReference type="Pfam" id="PF13185">
    <property type="entry name" value="GAF_2"/>
    <property type="match status" value="1"/>
</dbReference>
<dbReference type="OrthoDB" id="9759607at2"/>
<dbReference type="CDD" id="cd01949">
    <property type="entry name" value="GGDEF"/>
    <property type="match status" value="1"/>
</dbReference>
<feature type="domain" description="HAMP" evidence="6">
    <location>
        <begin position="165"/>
        <end position="217"/>
    </location>
</feature>
<feature type="domain" description="GGDEF" evidence="7">
    <location>
        <begin position="434"/>
        <end position="567"/>
    </location>
</feature>
<dbReference type="Pfam" id="PF00563">
    <property type="entry name" value="EAL"/>
    <property type="match status" value="1"/>
</dbReference>
<reference evidence="8 9" key="1">
    <citation type="submission" date="2014-04" db="EMBL/GenBank/DDBJ databases">
        <title>Draft genome sequence of Bacillus azotoformans MEV2011, a (co-) denitrifying strain unable to grow in the presence of oxygen.</title>
        <authorList>
            <person name="Nielsen M."/>
            <person name="Schreiber L."/>
            <person name="Finster K."/>
            <person name="Schramm A."/>
        </authorList>
    </citation>
    <scope>NUCLEOTIDE SEQUENCE [LARGE SCALE GENOMIC DNA]</scope>
    <source>
        <strain evidence="8 9">MEV2011</strain>
    </source>
</reference>
<keyword evidence="2" id="KW-1003">Cell membrane</keyword>
<evidence type="ECO:0000259" key="6">
    <source>
        <dbReference type="PROSITE" id="PS50885"/>
    </source>
</evidence>
<name>A0A072NIH7_SCHAZ</name>
<dbReference type="Gene3D" id="6.10.340.10">
    <property type="match status" value="1"/>
</dbReference>
<dbReference type="Pfam" id="PF00672">
    <property type="entry name" value="HAMP"/>
    <property type="match status" value="1"/>
</dbReference>
<evidence type="ECO:0000313" key="8">
    <source>
        <dbReference type="EMBL" id="KEF36673.1"/>
    </source>
</evidence>
<dbReference type="SMART" id="SM00267">
    <property type="entry name" value="GGDEF"/>
    <property type="match status" value="1"/>
</dbReference>
<evidence type="ECO:0000313" key="9">
    <source>
        <dbReference type="Proteomes" id="UP000027936"/>
    </source>
</evidence>
<dbReference type="NCBIfam" id="TIGR00254">
    <property type="entry name" value="GGDEF"/>
    <property type="match status" value="1"/>
</dbReference>
<dbReference type="InterPro" id="IPR001633">
    <property type="entry name" value="EAL_dom"/>
</dbReference>
<dbReference type="InterPro" id="IPR035919">
    <property type="entry name" value="EAL_sf"/>
</dbReference>